<keyword evidence="2" id="KW-0560">Oxidoreductase</keyword>
<dbReference type="SUPFAM" id="SSF54593">
    <property type="entry name" value="Glyoxalase/Bleomycin resistance protein/Dihydroxybiphenyl dioxygenase"/>
    <property type="match status" value="1"/>
</dbReference>
<keyword evidence="3" id="KW-1185">Reference proteome</keyword>
<dbReference type="PROSITE" id="PS51819">
    <property type="entry name" value="VOC"/>
    <property type="match status" value="1"/>
</dbReference>
<dbReference type="Proteomes" id="UP000028878">
    <property type="component" value="Unassembled WGS sequence"/>
</dbReference>
<dbReference type="EMBL" id="CCAE010000054">
    <property type="protein sequence ID" value="CDN89825.1"/>
    <property type="molecule type" value="Genomic_DNA"/>
</dbReference>
<dbReference type="Pfam" id="PF18029">
    <property type="entry name" value="Glyoxalase_6"/>
    <property type="match status" value="1"/>
</dbReference>
<dbReference type="RefSeq" id="WP_009517488.1">
    <property type="nucleotide sequence ID" value="NZ_CCAE010000054.1"/>
</dbReference>
<dbReference type="InterPro" id="IPR029068">
    <property type="entry name" value="Glyas_Bleomycin-R_OHBP_Dase"/>
</dbReference>
<dbReference type="Gene3D" id="3.10.180.10">
    <property type="entry name" value="2,3-Dihydroxybiphenyl 1,2-Dioxygenase, domain 1"/>
    <property type="match status" value="1"/>
</dbReference>
<dbReference type="InterPro" id="IPR041581">
    <property type="entry name" value="Glyoxalase_6"/>
</dbReference>
<sequence length="134" mass="15049">MQAIINIDVPDLDAAIEFYARATHLTLVRRLFDDTVAELEGAGLRVMLLLKEPRTTPVPQATLERDYGRHWTPVHLDFVVADVETATHQAMAAGATLDLPIEDFVWGRQACLRDPFGHGFCFLQWLGRGYDEVA</sequence>
<organism evidence="2 3">
    <name type="scientific">Hydrogenophaga intermedia</name>
    <dbReference type="NCBI Taxonomy" id="65786"/>
    <lineage>
        <taxon>Bacteria</taxon>
        <taxon>Pseudomonadati</taxon>
        <taxon>Pseudomonadota</taxon>
        <taxon>Betaproteobacteria</taxon>
        <taxon>Burkholderiales</taxon>
        <taxon>Comamonadaceae</taxon>
        <taxon>Hydrogenophaga</taxon>
    </lineage>
</organism>
<reference evidence="3" key="1">
    <citation type="submission" date="2014-11" db="EMBL/GenBank/DDBJ databases">
        <title>Draft genome sequence of Hydrogenophaga intermedia S1.</title>
        <authorList>
            <person name="Gan H.M."/>
            <person name="Chew T.H."/>
            <person name="Stolz A."/>
        </authorList>
    </citation>
    <scope>NUCLEOTIDE SEQUENCE [LARGE SCALE GENOMIC DNA]</scope>
    <source>
        <strain evidence="3">S1</strain>
    </source>
</reference>
<keyword evidence="2" id="KW-0223">Dioxygenase</keyword>
<evidence type="ECO:0000259" key="1">
    <source>
        <dbReference type="PROSITE" id="PS51819"/>
    </source>
</evidence>
<dbReference type="InterPro" id="IPR037523">
    <property type="entry name" value="VOC_core"/>
</dbReference>
<dbReference type="AlphaFoldDB" id="A0A1L1PWY2"/>
<feature type="domain" description="VOC" evidence="1">
    <location>
        <begin position="1"/>
        <end position="125"/>
    </location>
</feature>
<proteinExistence type="predicted"/>
<name>A0A1L1PWY2_HYDIT</name>
<dbReference type="GO" id="GO:0051213">
    <property type="term" value="F:dioxygenase activity"/>
    <property type="evidence" value="ECO:0007669"/>
    <property type="project" value="UniProtKB-KW"/>
</dbReference>
<gene>
    <name evidence="2" type="ORF">BN948_04265</name>
</gene>
<accession>A0A1L1PWY2</accession>
<evidence type="ECO:0000313" key="3">
    <source>
        <dbReference type="Proteomes" id="UP000028878"/>
    </source>
</evidence>
<evidence type="ECO:0000313" key="2">
    <source>
        <dbReference type="EMBL" id="CDN89825.1"/>
    </source>
</evidence>
<protein>
    <submittedName>
        <fullName evidence="2">Glyoxalase/bleomycin resistance protein/dioxygenase</fullName>
    </submittedName>
</protein>